<dbReference type="EMBL" id="OB661093">
    <property type="protein sequence ID" value="CAD7227293.1"/>
    <property type="molecule type" value="Genomic_DNA"/>
</dbReference>
<evidence type="ECO:0000313" key="1">
    <source>
        <dbReference type="EMBL" id="CAD7227293.1"/>
    </source>
</evidence>
<dbReference type="Gene3D" id="3.10.520.10">
    <property type="entry name" value="ApbE-like domains"/>
    <property type="match status" value="1"/>
</dbReference>
<dbReference type="InterPro" id="IPR003374">
    <property type="entry name" value="ApbE-like_sf"/>
</dbReference>
<accession>A0A7R8WDT9</accession>
<dbReference type="AlphaFoldDB" id="A0A7R8WDT9"/>
<organism evidence="1">
    <name type="scientific">Cyprideis torosa</name>
    <dbReference type="NCBI Taxonomy" id="163714"/>
    <lineage>
        <taxon>Eukaryota</taxon>
        <taxon>Metazoa</taxon>
        <taxon>Ecdysozoa</taxon>
        <taxon>Arthropoda</taxon>
        <taxon>Crustacea</taxon>
        <taxon>Oligostraca</taxon>
        <taxon>Ostracoda</taxon>
        <taxon>Podocopa</taxon>
        <taxon>Podocopida</taxon>
        <taxon>Cytherocopina</taxon>
        <taxon>Cytheroidea</taxon>
        <taxon>Cytherideidae</taxon>
        <taxon>Cyprideis</taxon>
    </lineage>
</organism>
<proteinExistence type="predicted"/>
<sequence length="285" mass="30548">MDGPHKKKENNSPLSYRLRGYRLTSGAGGLKQMHVRVQESDLHIQADRDVSRRAYELVEQARAHLLAYAGKQPDFFSALSPLPCDDSAPEFIQRMQKAARLIGVGPMAAVAGALAEYVGRQLLEEGVREIVVENGGDIFLYRPTVSRVAIFAGTSSLSHRVGIEVPGGRHTGVCTSSGTVGHSLSMGDADAVTVVADCTSLADAAATRLGNEPLSMVLDERIQIFTPVLEFRHICSVQYVVFEDGVHGALGRGRVFRGGAGPQSVLQSHAFEEIACRLVPGGKAV</sequence>
<reference evidence="1" key="1">
    <citation type="submission" date="2020-11" db="EMBL/GenBank/DDBJ databases">
        <authorList>
            <person name="Tran Van P."/>
        </authorList>
    </citation>
    <scope>NUCLEOTIDE SEQUENCE</scope>
</reference>
<name>A0A7R8WDT9_9CRUS</name>
<dbReference type="SUPFAM" id="SSF143631">
    <property type="entry name" value="ApbE-like"/>
    <property type="match status" value="1"/>
</dbReference>
<gene>
    <name evidence="1" type="ORF">CTOB1V02_LOCUS5201</name>
</gene>
<protein>
    <submittedName>
        <fullName evidence="1">Uncharacterized protein</fullName>
    </submittedName>
</protein>